<organism evidence="2 5">
    <name type="scientific">Acanthaster planci</name>
    <name type="common">Crown-of-thorns starfish</name>
    <dbReference type="NCBI Taxonomy" id="133434"/>
    <lineage>
        <taxon>Eukaryota</taxon>
        <taxon>Metazoa</taxon>
        <taxon>Echinodermata</taxon>
        <taxon>Eleutherozoa</taxon>
        <taxon>Asterozoa</taxon>
        <taxon>Asteroidea</taxon>
        <taxon>Valvatacea</taxon>
        <taxon>Valvatida</taxon>
        <taxon>Acanthasteridae</taxon>
        <taxon>Acanthaster</taxon>
    </lineage>
</organism>
<accession>A0A8B7XH45</accession>
<evidence type="ECO:0000313" key="2">
    <source>
        <dbReference type="Proteomes" id="UP000694845"/>
    </source>
</evidence>
<feature type="region of interest" description="Disordered" evidence="1">
    <location>
        <begin position="519"/>
        <end position="542"/>
    </location>
</feature>
<dbReference type="OrthoDB" id="10545157at2759"/>
<evidence type="ECO:0000313" key="3">
    <source>
        <dbReference type="RefSeq" id="XP_022079435.1"/>
    </source>
</evidence>
<evidence type="ECO:0000313" key="5">
    <source>
        <dbReference type="RefSeq" id="XP_022079437.1"/>
    </source>
</evidence>
<feature type="compositionally biased region" description="Basic and acidic residues" evidence="1">
    <location>
        <begin position="660"/>
        <end position="678"/>
    </location>
</feature>
<name>A0A8B7XH45_ACAPL</name>
<keyword evidence="2" id="KW-1185">Reference proteome</keyword>
<protein>
    <submittedName>
        <fullName evidence="3 4">Uncharacterized protein LOC110973161</fullName>
    </submittedName>
</protein>
<feature type="compositionally biased region" description="Basic and acidic residues" evidence="1">
    <location>
        <begin position="356"/>
        <end position="367"/>
    </location>
</feature>
<feature type="compositionally biased region" description="Basic and acidic residues" evidence="1">
    <location>
        <begin position="524"/>
        <end position="540"/>
    </location>
</feature>
<feature type="compositionally biased region" description="Polar residues" evidence="1">
    <location>
        <begin position="880"/>
        <end position="894"/>
    </location>
</feature>
<feature type="compositionally biased region" description="Polar residues" evidence="1">
    <location>
        <begin position="456"/>
        <end position="476"/>
    </location>
</feature>
<proteinExistence type="predicted"/>
<dbReference type="KEGG" id="aplc:110973161"/>
<reference evidence="3 4" key="1">
    <citation type="submission" date="2025-04" db="UniProtKB">
        <authorList>
            <consortium name="RefSeq"/>
        </authorList>
    </citation>
    <scope>IDENTIFICATION</scope>
</reference>
<dbReference type="Proteomes" id="UP000694845">
    <property type="component" value="Unplaced"/>
</dbReference>
<evidence type="ECO:0000313" key="4">
    <source>
        <dbReference type="RefSeq" id="XP_022079436.1"/>
    </source>
</evidence>
<dbReference type="AlphaFoldDB" id="A0A8B7XH45"/>
<feature type="region of interest" description="Disordered" evidence="1">
    <location>
        <begin position="880"/>
        <end position="901"/>
    </location>
</feature>
<feature type="region of interest" description="Disordered" evidence="1">
    <location>
        <begin position="643"/>
        <end position="679"/>
    </location>
</feature>
<dbReference type="GeneID" id="110973161"/>
<feature type="compositionally biased region" description="Polar residues" evidence="1">
    <location>
        <begin position="383"/>
        <end position="427"/>
    </location>
</feature>
<sequence>MVTMSTDEGSLNLYDDEYFMDSLQSATGWTNNPPLITKSQVPSLSTIMELEDKDVLRETEPINTEVWETNDHEPELVLDIELEEGWEKGPRPTAAELASDFEGGAGDGLDENTPSYQSPGFSLRRSWGLASPWHESRSFGRSPRASIMLVSQSVGPGKLIVKRNEKETLRSEDQLAVTSPEFMMYTPAATTPTKRSVLLQTSANSILAARGRKLFARAREINSEQAEDSERIASDASITMIPRPESFFLPTWRERRVVSCRARNINHSSSRSKVFPWQSFSILDETLCFDDEDDVIKYPRDINFRKARSHPSLTFAGHQSAVTTRNVSSSTCLGHDRNGLADHAKCFRTELTPTHFEDDTKTTDAHSTETSCLGATKLPPHQELSNMSKTDVDELSNNVPDSQSSSNAKTETASRGNISQAELTTSKPLPLETIRQPTAPTKTTRKPRLSHVPGSKRTSAHFNNSSESAASKSPVNDTKDVADQQQVDQTRILITGPFHIPHPPPLPRPPRSMPVVPCSKNPKRCPDHSMRQSSEHKGVESSEEWQIARTSFVTLVDQPSKEIKKQHSIRQASIPLSSNEARRELVVSAIHPIPYQPAARSNNQRVVPPISTVASASIPRLQSGTKRGVLPSNVCNWELPCSGKPDAELDNPPGKSAISRPKEQSEKRNILGQKRDSKSNAGARFIKTSLGLSGPIQQRYSFGGTISCQYGSSLGHTSRGSVLQDNACRHQVVLTPPSFRSVFSERPVATGQSVPFDFQASLRKPTVGPMQLARHVPRRLNIHLVPAVELGACWKANLADPPLETRCVPNSFSSVSNQGPISLKPRAQVSKQVQSHVKPLGKSFQVQRNTDTTCTKDAARLYRKTAGKLSFHSAVWETQGVSRRQQSKKTSLTSLREHRRN</sequence>
<evidence type="ECO:0000256" key="1">
    <source>
        <dbReference type="SAM" id="MobiDB-lite"/>
    </source>
</evidence>
<dbReference type="RefSeq" id="XP_022079435.1">
    <property type="nucleotide sequence ID" value="XM_022223743.1"/>
</dbReference>
<dbReference type="OMA" id="TSPEFMM"/>
<dbReference type="RefSeq" id="XP_022079436.1">
    <property type="nucleotide sequence ID" value="XM_022223744.1"/>
</dbReference>
<dbReference type="RefSeq" id="XP_022079437.1">
    <property type="nucleotide sequence ID" value="XM_022223745.1"/>
</dbReference>
<gene>
    <name evidence="3 4 5" type="primary">LOC110973161</name>
</gene>
<feature type="region of interest" description="Disordered" evidence="1">
    <location>
        <begin position="356"/>
        <end position="483"/>
    </location>
</feature>